<evidence type="ECO:0000256" key="1">
    <source>
        <dbReference type="ARBA" id="ARBA00001933"/>
    </source>
</evidence>
<dbReference type="InterPro" id="IPR016454">
    <property type="entry name" value="Cysteine_dSase"/>
</dbReference>
<feature type="domain" description="Aminotransferase class V" evidence="11">
    <location>
        <begin position="5"/>
        <end position="102"/>
    </location>
</feature>
<evidence type="ECO:0000256" key="5">
    <source>
        <dbReference type="ARBA" id="ARBA00022679"/>
    </source>
</evidence>
<dbReference type="InterPro" id="IPR015424">
    <property type="entry name" value="PyrdxlP-dep_Trfase"/>
</dbReference>
<dbReference type="Gene3D" id="3.90.1150.10">
    <property type="entry name" value="Aspartate Aminotransferase, domain 1"/>
    <property type="match status" value="2"/>
</dbReference>
<keyword evidence="8" id="KW-0408">Iron</keyword>
<dbReference type="InterPro" id="IPR015421">
    <property type="entry name" value="PyrdxlP-dep_Trfase_major"/>
</dbReference>
<evidence type="ECO:0000256" key="8">
    <source>
        <dbReference type="ARBA" id="ARBA00023004"/>
    </source>
</evidence>
<comment type="catalytic activity">
    <reaction evidence="10">
        <text>(sulfur carrier)-H + L-cysteine = (sulfur carrier)-SH + L-alanine</text>
        <dbReference type="Rhea" id="RHEA:43892"/>
        <dbReference type="Rhea" id="RHEA-COMP:14737"/>
        <dbReference type="Rhea" id="RHEA-COMP:14739"/>
        <dbReference type="ChEBI" id="CHEBI:29917"/>
        <dbReference type="ChEBI" id="CHEBI:35235"/>
        <dbReference type="ChEBI" id="CHEBI:57972"/>
        <dbReference type="ChEBI" id="CHEBI:64428"/>
        <dbReference type="EC" id="2.8.1.7"/>
    </reaction>
</comment>
<dbReference type="InterPro" id="IPR000192">
    <property type="entry name" value="Aminotrans_V_dom"/>
</dbReference>
<keyword evidence="5" id="KW-0808">Transferase</keyword>
<keyword evidence="9" id="KW-0411">Iron-sulfur</keyword>
<keyword evidence="7" id="KW-0663">Pyridoxal phosphate</keyword>
<comment type="function">
    <text evidence="2">Catalyzes the removal of elemental sulfur atoms from cysteine to produce alanine. Seems to participate in the biosynthesis of the nitrogenase metalloclusters by providing the inorganic sulfur required for the Fe-S core formation.</text>
</comment>
<sequence length="356" mass="36972">MSGRVYLDWNATAPLRPEARAAVVGALDVVGNPSSVHAEGRAAKALVEAAREEVAELAGCRPQEVVFTSGATEAASVLSRLPEGHDVLVDPTAHDCLVAHWQSGGGRPDGHTLAMGLANGETGVITDPGEKPGAGWAFGARRADWLLLDVVQAVGRIPFAFSWSGADFAILSAHKIGGPKGAGALIVRDGVDIEPLLRGGGQEKGRRSGTENVAAIAGFGAAARAAGADLEAGRWQEVAALRDRLEARIRDASPETRVVGGEGPRLPNTTCLMTPGWKGETQVMQMDLAGFAISAGSACSSGKVRASRVLQAMGFDESEAASAIRVSLGVTTTTEEVDRFAEAWIAARARQRVRAA</sequence>
<dbReference type="PIRSF" id="PIRSF005572">
    <property type="entry name" value="NifS"/>
    <property type="match status" value="1"/>
</dbReference>
<dbReference type="Proteomes" id="UP001205601">
    <property type="component" value="Unassembled WGS sequence"/>
</dbReference>
<evidence type="ECO:0000256" key="9">
    <source>
        <dbReference type="ARBA" id="ARBA00023014"/>
    </source>
</evidence>
<evidence type="ECO:0000313" key="12">
    <source>
        <dbReference type="EMBL" id="MCT8328913.1"/>
    </source>
</evidence>
<evidence type="ECO:0000256" key="10">
    <source>
        <dbReference type="ARBA" id="ARBA00050776"/>
    </source>
</evidence>
<comment type="cofactor">
    <cofactor evidence="1">
        <name>pyridoxal 5'-phosphate</name>
        <dbReference type="ChEBI" id="CHEBI:597326"/>
    </cofactor>
</comment>
<organism evidence="12 13">
    <name type="scientific">Albidovulum sediminis</name>
    <dbReference type="NCBI Taxonomy" id="3066345"/>
    <lineage>
        <taxon>Bacteria</taxon>
        <taxon>Pseudomonadati</taxon>
        <taxon>Pseudomonadota</taxon>
        <taxon>Alphaproteobacteria</taxon>
        <taxon>Rhodobacterales</taxon>
        <taxon>Paracoccaceae</taxon>
        <taxon>Albidovulum</taxon>
    </lineage>
</organism>
<evidence type="ECO:0000256" key="6">
    <source>
        <dbReference type="ARBA" id="ARBA00022723"/>
    </source>
</evidence>
<dbReference type="InterPro" id="IPR015422">
    <property type="entry name" value="PyrdxlP-dep_Trfase_small"/>
</dbReference>
<comment type="caution">
    <text evidence="12">The sequence shown here is derived from an EMBL/GenBank/DDBJ whole genome shotgun (WGS) entry which is preliminary data.</text>
</comment>
<evidence type="ECO:0000259" key="11">
    <source>
        <dbReference type="Pfam" id="PF00266"/>
    </source>
</evidence>
<evidence type="ECO:0000256" key="3">
    <source>
        <dbReference type="ARBA" id="ARBA00006490"/>
    </source>
</evidence>
<gene>
    <name evidence="12" type="ORF">N5I32_05215</name>
</gene>
<keyword evidence="13" id="KW-1185">Reference proteome</keyword>
<dbReference type="RefSeq" id="WP_261494336.1">
    <property type="nucleotide sequence ID" value="NZ_JAOCQF010000001.1"/>
</dbReference>
<protein>
    <recommendedName>
        <fullName evidence="4">Cysteine desulfurase</fullName>
    </recommendedName>
</protein>
<accession>A0ABT2NJ14</accession>
<dbReference type="PANTHER" id="PTHR11601:SF34">
    <property type="entry name" value="CYSTEINE DESULFURASE"/>
    <property type="match status" value="1"/>
</dbReference>
<keyword evidence="6" id="KW-0479">Metal-binding</keyword>
<reference evidence="13" key="1">
    <citation type="submission" date="2023-07" db="EMBL/GenBank/DDBJ databases">
        <title>Defluviimonas sediminis sp. nov., isolated from mangrove sediment.</title>
        <authorList>
            <person name="Liu L."/>
            <person name="Li J."/>
            <person name="Huang Y."/>
            <person name="Pan J."/>
            <person name="Li M."/>
        </authorList>
    </citation>
    <scope>NUCLEOTIDE SEQUENCE [LARGE SCALE GENOMIC DNA]</scope>
    <source>
        <strain evidence="13">FT324</strain>
    </source>
</reference>
<dbReference type="Gene3D" id="3.40.640.10">
    <property type="entry name" value="Type I PLP-dependent aspartate aminotransferase-like (Major domain)"/>
    <property type="match status" value="2"/>
</dbReference>
<dbReference type="Gene3D" id="1.10.260.50">
    <property type="match status" value="1"/>
</dbReference>
<evidence type="ECO:0000256" key="7">
    <source>
        <dbReference type="ARBA" id="ARBA00022898"/>
    </source>
</evidence>
<comment type="similarity">
    <text evidence="3">Belongs to the class-V pyridoxal-phosphate-dependent aminotransferase family. NifS/IscS subfamily.</text>
</comment>
<evidence type="ECO:0000313" key="13">
    <source>
        <dbReference type="Proteomes" id="UP001205601"/>
    </source>
</evidence>
<dbReference type="SUPFAM" id="SSF53383">
    <property type="entry name" value="PLP-dependent transferases"/>
    <property type="match status" value="1"/>
</dbReference>
<dbReference type="PANTHER" id="PTHR11601">
    <property type="entry name" value="CYSTEINE DESULFURYLASE FAMILY MEMBER"/>
    <property type="match status" value="1"/>
</dbReference>
<dbReference type="Pfam" id="PF00266">
    <property type="entry name" value="Aminotran_5"/>
    <property type="match status" value="2"/>
</dbReference>
<dbReference type="EMBL" id="JAOCQF010000001">
    <property type="protein sequence ID" value="MCT8328913.1"/>
    <property type="molecule type" value="Genomic_DNA"/>
</dbReference>
<feature type="domain" description="Aminotransferase class V" evidence="11">
    <location>
        <begin position="145"/>
        <end position="340"/>
    </location>
</feature>
<evidence type="ECO:0000256" key="4">
    <source>
        <dbReference type="ARBA" id="ARBA00013558"/>
    </source>
</evidence>
<name>A0ABT2NJ14_9RHOB</name>
<proteinExistence type="inferred from homology"/>
<evidence type="ECO:0000256" key="2">
    <source>
        <dbReference type="ARBA" id="ARBA00003120"/>
    </source>
</evidence>